<sequence length="333" mass="37520">MDCERRREVPQRWQEVIACQLTAEALPGFFLQFFFMRLYRFDRSARQVNVHIEAAVIDQLVDKQDFVFLRRVTPVRYAPIDFPHSDDIQRGIAQEFSPLLGVRLARVAADFVGLRGWLTESFDQRLARLILRVLCVNAQHLALHIEATRQRVSKGHNHGVFDLAHWQVNAPLLANDQAVKQEAVSHHYFCFLAGYPAERLAQFTRHCWGLGAIPCLHAALVDGVGANHNLGCRVLCVGVCANFLQVYPAKCLGIEKQAFEVFHCLILTTASALPIMEKIPSERVISSPLLRISATVKYSPSSLDHTCIPTFTSLALMRIFHCPIKKPALSGLE</sequence>
<gene>
    <name evidence="1" type="ORF">EpYD_62</name>
</gene>
<reference evidence="1 2" key="2">
    <citation type="journal article" date="2015" name="Annu Int Conf Syiah Kuala Univ">
        <title>Partial genomic characterization on potentially new bacteriophage: New addition to ICTV database?</title>
        <authorList>
            <person name="Sellvam D."/>
            <person name="Mat Arip Y."/>
        </authorList>
    </citation>
    <scope>NUCLEOTIDE SEQUENCE [LARGE SCALE GENOMIC DNA]</scope>
</reference>
<dbReference type="GeneID" id="24724744"/>
<accession>A0A0A7DVE4</accession>
<name>A0A0A7DVE4_9CAUD</name>
<dbReference type="EMBL" id="KM896878">
    <property type="protein sequence ID" value="AIX11842.1"/>
    <property type="molecule type" value="Genomic_DNA"/>
</dbReference>
<reference evidence="2" key="1">
    <citation type="submission" date="2014-10" db="EMBL/GenBank/DDBJ databases">
        <title>Isolation of Enterobacteria phage from goat faeces.</title>
        <authorList>
            <person name="Sellvam D."/>
            <person name="Mat Arip Y."/>
        </authorList>
    </citation>
    <scope>NUCLEOTIDE SEQUENCE [LARGE SCALE GENOMIC DNA]</scope>
</reference>
<evidence type="ECO:0000313" key="1">
    <source>
        <dbReference type="EMBL" id="AIX11842.1"/>
    </source>
</evidence>
<evidence type="ECO:0000313" key="2">
    <source>
        <dbReference type="Proteomes" id="UP000031204"/>
    </source>
</evidence>
<dbReference type="KEGG" id="vg:24724744"/>
<keyword evidence="2" id="KW-1185">Reference proteome</keyword>
<organism evidence="1 2">
    <name type="scientific">Escherichia phage YD-2008.s</name>
    <dbReference type="NCBI Taxonomy" id="1567004"/>
    <lineage>
        <taxon>Viruses</taxon>
        <taxon>Duplodnaviria</taxon>
        <taxon>Heunggongvirae</taxon>
        <taxon>Uroviricota</taxon>
        <taxon>Caudoviricetes</taxon>
        <taxon>Dhillonvirus</taxon>
        <taxon>Dhillonvirus YD2008s</taxon>
    </lineage>
</organism>
<proteinExistence type="predicted"/>
<dbReference type="Proteomes" id="UP000031204">
    <property type="component" value="Segment"/>
</dbReference>
<protein>
    <submittedName>
        <fullName evidence="1">Putative DNA polymerase 1</fullName>
    </submittedName>
</protein>
<dbReference type="RefSeq" id="YP_009152303.1">
    <property type="nucleotide sequence ID" value="NC_027383.1"/>
</dbReference>